<evidence type="ECO:0000259" key="2">
    <source>
        <dbReference type="Pfam" id="PF13579"/>
    </source>
</evidence>
<dbReference type="PANTHER" id="PTHR45947">
    <property type="entry name" value="SULFOQUINOVOSYL TRANSFERASE SQD2"/>
    <property type="match status" value="1"/>
</dbReference>
<keyword evidence="3" id="KW-0808">Transferase</keyword>
<comment type="caution">
    <text evidence="3">The sequence shown here is derived from an EMBL/GenBank/DDBJ whole genome shotgun (WGS) entry which is preliminary data.</text>
</comment>
<feature type="domain" description="Glycosyl transferase family 1" evidence="1">
    <location>
        <begin position="728"/>
        <end position="877"/>
    </location>
</feature>
<feature type="domain" description="Glycosyl transferase family 1" evidence="1">
    <location>
        <begin position="314"/>
        <end position="479"/>
    </location>
</feature>
<name>A0ABT6Q6P2_9PROT</name>
<evidence type="ECO:0000259" key="1">
    <source>
        <dbReference type="Pfam" id="PF00534"/>
    </source>
</evidence>
<dbReference type="InterPro" id="IPR001296">
    <property type="entry name" value="Glyco_trans_1"/>
</dbReference>
<dbReference type="RefSeq" id="WP_281462202.1">
    <property type="nucleotide sequence ID" value="NZ_JASBAN010000001.1"/>
</dbReference>
<dbReference type="GO" id="GO:0016757">
    <property type="term" value="F:glycosyltransferase activity"/>
    <property type="evidence" value="ECO:0007669"/>
    <property type="project" value="UniProtKB-KW"/>
</dbReference>
<dbReference type="CDD" id="cd03823">
    <property type="entry name" value="GT4_ExpE7-like"/>
    <property type="match status" value="1"/>
</dbReference>
<evidence type="ECO:0000313" key="4">
    <source>
        <dbReference type="Proteomes" id="UP001431775"/>
    </source>
</evidence>
<keyword evidence="4" id="KW-1185">Reference proteome</keyword>
<dbReference type="Proteomes" id="UP001431775">
    <property type="component" value="Unassembled WGS sequence"/>
</dbReference>
<dbReference type="Pfam" id="PF00534">
    <property type="entry name" value="Glycos_transf_1"/>
    <property type="match status" value="2"/>
</dbReference>
<accession>A0ABT6Q6P2</accession>
<dbReference type="SUPFAM" id="SSF53756">
    <property type="entry name" value="UDP-Glycosyltransferase/glycogen phosphorylase"/>
    <property type="match status" value="2"/>
</dbReference>
<sequence length="921" mass="105441">MNTKNQNKILDSYKNSLKLSALQLSTLQNEINEKDILIARIRRSLSWKITLPIRILGYIVKGKFLQKYPIKIIKKRLLEVYKEDGFKGVYNKFTYRFPILKTIVNKFSFKEEKLKNDPKTETNINVDKLDKIYQYKFTNDVSSNIYSLILIIAEVTLPQCYKYRVQQKAEHLESLGWNVQIVDWRDQKTALSFLQICKEVIFYRVPAFPNVVEQINEAKRLGLNPWWEVDDLIIDQDHYAECGFMHHLSTEEKDLLLFGADLFRKTMLLCDQGIASTKALAEIMSQAGLKTVCVIENALDKDTLRIAQKLYQNDIKQKLINKESGEVVIVYGSGTNTHNADFLIASSGIISALQHDPRLRLWVIGELELPVEFQDVIQQIKYIPPQSYEQYLELLTQADIAIAPLEPILFNDAKSNIKYLEASILGIPSVCSPRQAFQDFICDQENGLLANTPTEWKEKILCLSANVELREIIGQQAYHDVVAYYAPEVITTQQVEPVFGYAKQVERHNNNLKILVVNVYYAPYSFGGATFVAEEMARRIHQASNAEVAIFTSRPAAGDRRGLCKYQVENITVYSVDLSVAVHASQQFDNVEIIEPFEMVLEAEKPDIVHFHSIQNMGLQMLLVCQSKQIPYVITLHDSWWLCNRQFMVQSNGQYCFQHRIDLRMCQRCEPEVRYLTERMLMMKQGMQAAALLLSPSETHHQLYIANDVDKSLIKVNRNGIERPRKNRPKRLQNTPVRFGFVAGDEVIKGAVVIQKAFKSLSRSDWELKIIDSKVEMGFSPIDVSNWNSKGKVVTIPPYNDAGKDDFFYGIDVLLFPSQWEESYGLTVREALLRDVWVVCSHPGGQSEDVIDGVNGNYVSLKGDVAELVTVIEVLLDKVSMFDHYENPFKDHIATLEDQAEELLGYYQQIKQGTLKGTSVS</sequence>
<dbReference type="InterPro" id="IPR028098">
    <property type="entry name" value="Glyco_trans_4-like_N"/>
</dbReference>
<proteinExistence type="predicted"/>
<gene>
    <name evidence="3" type="ORF">QJV33_04570</name>
</gene>
<protein>
    <submittedName>
        <fullName evidence="3">Glycosyltransferase</fullName>
        <ecNumber evidence="3">2.4.-.-</ecNumber>
    </submittedName>
</protein>
<dbReference type="InterPro" id="IPR050194">
    <property type="entry name" value="Glycosyltransferase_grp1"/>
</dbReference>
<reference evidence="3" key="1">
    <citation type="submission" date="2023-05" db="EMBL/GenBank/DDBJ databases">
        <title>Whole genome sequence of Commensalibacter sp.</title>
        <authorList>
            <person name="Charoenyingcharoen P."/>
            <person name="Yukphan P."/>
        </authorList>
    </citation>
    <scope>NUCLEOTIDE SEQUENCE</scope>
    <source>
        <strain evidence="3">TBRC 10068</strain>
    </source>
</reference>
<dbReference type="EMBL" id="JASBAN010000001">
    <property type="protein sequence ID" value="MDI2112566.1"/>
    <property type="molecule type" value="Genomic_DNA"/>
</dbReference>
<organism evidence="3 4">
    <name type="scientific">Commensalibacter nepenthis</name>
    <dbReference type="NCBI Taxonomy" id="3043872"/>
    <lineage>
        <taxon>Bacteria</taxon>
        <taxon>Pseudomonadati</taxon>
        <taxon>Pseudomonadota</taxon>
        <taxon>Alphaproteobacteria</taxon>
        <taxon>Acetobacterales</taxon>
        <taxon>Acetobacteraceae</taxon>
    </lineage>
</organism>
<dbReference type="Pfam" id="PF13579">
    <property type="entry name" value="Glyco_trans_4_4"/>
    <property type="match status" value="1"/>
</dbReference>
<feature type="domain" description="Glycosyltransferase subfamily 4-like N-terminal" evidence="2">
    <location>
        <begin position="527"/>
        <end position="720"/>
    </location>
</feature>
<keyword evidence="3" id="KW-0328">Glycosyltransferase</keyword>
<dbReference type="EC" id="2.4.-.-" evidence="3"/>
<dbReference type="PANTHER" id="PTHR45947:SF13">
    <property type="entry name" value="TRANSFERASE"/>
    <property type="match status" value="1"/>
</dbReference>
<dbReference type="Gene3D" id="3.40.50.2000">
    <property type="entry name" value="Glycogen Phosphorylase B"/>
    <property type="match status" value="3"/>
</dbReference>
<evidence type="ECO:0000313" key="3">
    <source>
        <dbReference type="EMBL" id="MDI2112566.1"/>
    </source>
</evidence>